<feature type="compositionally biased region" description="Basic residues" evidence="1">
    <location>
        <begin position="132"/>
        <end position="151"/>
    </location>
</feature>
<comment type="caution">
    <text evidence="2">The sequence shown here is derived from an EMBL/GenBank/DDBJ whole genome shotgun (WGS) entry which is preliminary data.</text>
</comment>
<dbReference type="EMBL" id="CAICTM010000204">
    <property type="protein sequence ID" value="CAB9504700.1"/>
    <property type="molecule type" value="Genomic_DNA"/>
</dbReference>
<organism evidence="2 3">
    <name type="scientific">Seminavis robusta</name>
    <dbReference type="NCBI Taxonomy" id="568900"/>
    <lineage>
        <taxon>Eukaryota</taxon>
        <taxon>Sar</taxon>
        <taxon>Stramenopiles</taxon>
        <taxon>Ochrophyta</taxon>
        <taxon>Bacillariophyta</taxon>
        <taxon>Bacillariophyceae</taxon>
        <taxon>Bacillariophycidae</taxon>
        <taxon>Naviculales</taxon>
        <taxon>Naviculaceae</taxon>
        <taxon>Seminavis</taxon>
    </lineage>
</organism>
<evidence type="ECO:0000256" key="1">
    <source>
        <dbReference type="SAM" id="MobiDB-lite"/>
    </source>
</evidence>
<feature type="region of interest" description="Disordered" evidence="1">
    <location>
        <begin position="118"/>
        <end position="151"/>
    </location>
</feature>
<proteinExistence type="predicted"/>
<dbReference type="AlphaFoldDB" id="A0A9N8H9W5"/>
<sequence length="151" mass="16160">MSSTTDADAKPGTGDASSQQEGGSKVKQALEGAGEVAVLAAETVADALTDGLYSTVKYSDEAVDNNEATVKNIEESKADKKQKEDEEFDADVELAGEITANVLTGGLYGIVSSGIDMVFGDDDSDDEEKKAKKEMKKQMKKEKKEKKKQEK</sequence>
<dbReference type="Proteomes" id="UP001153069">
    <property type="component" value="Unassembled WGS sequence"/>
</dbReference>
<evidence type="ECO:0000313" key="3">
    <source>
        <dbReference type="Proteomes" id="UP001153069"/>
    </source>
</evidence>
<accession>A0A9N8H9W5</accession>
<evidence type="ECO:0000313" key="2">
    <source>
        <dbReference type="EMBL" id="CAB9504700.1"/>
    </source>
</evidence>
<feature type="region of interest" description="Disordered" evidence="1">
    <location>
        <begin position="1"/>
        <end position="30"/>
    </location>
</feature>
<keyword evidence="3" id="KW-1185">Reference proteome</keyword>
<protein>
    <submittedName>
        <fullName evidence="2">Uncharacterized protein</fullName>
    </submittedName>
</protein>
<name>A0A9N8H9W5_9STRA</name>
<reference evidence="2" key="1">
    <citation type="submission" date="2020-06" db="EMBL/GenBank/DDBJ databases">
        <authorList>
            <consortium name="Plant Systems Biology data submission"/>
        </authorList>
    </citation>
    <scope>NUCLEOTIDE SEQUENCE</scope>
    <source>
        <strain evidence="2">D6</strain>
    </source>
</reference>
<gene>
    <name evidence="2" type="ORF">SEMRO_205_G086340.1</name>
</gene>